<dbReference type="PANTHER" id="PTHR46603:SF1">
    <property type="entry name" value="ABSCISSION_NOCUT CHECKPOINT REGULATOR"/>
    <property type="match status" value="1"/>
</dbReference>
<dbReference type="EMBL" id="KB632311">
    <property type="protein sequence ID" value="ERL92134.1"/>
    <property type="molecule type" value="Genomic_DNA"/>
</dbReference>
<dbReference type="CDD" id="cd00065">
    <property type="entry name" value="FYVE_like_SF"/>
    <property type="match status" value="1"/>
</dbReference>
<protein>
    <recommendedName>
        <fullName evidence="6">FYVE-type domain-containing protein</fullName>
    </recommendedName>
</protein>
<evidence type="ECO:0000313" key="9">
    <source>
        <dbReference type="EMBL" id="ERL92134.1"/>
    </source>
</evidence>
<dbReference type="SMART" id="SM00064">
    <property type="entry name" value="FYVE"/>
    <property type="match status" value="1"/>
</dbReference>
<dbReference type="Proteomes" id="UP000030742">
    <property type="component" value="Unassembled WGS sequence"/>
</dbReference>
<proteinExistence type="evidence at transcript level"/>
<dbReference type="GO" id="GO:0032154">
    <property type="term" value="C:cleavage furrow"/>
    <property type="evidence" value="ECO:0007669"/>
    <property type="project" value="TreeGrafter"/>
</dbReference>
<dbReference type="InterPro" id="IPR017455">
    <property type="entry name" value="Znf_FYVE-rel"/>
</dbReference>
<reference evidence="7" key="1">
    <citation type="journal article" date="2012" name="Insect Biochem. Mol. Biol.">
        <title>Transcriptome and full-length cDNA resources for the mountain pine beetle, Dendroctonus ponderosae Hopkins, a major insect pest of pine forests.</title>
        <authorList>
            <person name="Keeling C.I."/>
            <person name="Henderson H."/>
            <person name="Li M."/>
            <person name="Yuen M."/>
            <person name="Clark E.L."/>
            <person name="Fraser J.D."/>
            <person name="Huber D.P."/>
            <person name="Liao N.Y."/>
            <person name="Roderick Docking T."/>
            <person name="Birol I."/>
            <person name="Chan S.K."/>
            <person name="Taylor G.A."/>
            <person name="Palmquist D."/>
            <person name="Jones S.J."/>
            <person name="Bohlmann J."/>
        </authorList>
    </citation>
    <scope>NUCLEOTIDE SEQUENCE</scope>
    <source>
        <tissue evidence="7">Midgut and adhering fatbody of emerged adults of both sexes after feeding on lodgepole pine for up to 64 h</tissue>
    </source>
</reference>
<evidence type="ECO:0000313" key="10">
    <source>
        <dbReference type="EnsemblMetazoa" id="XP_019760116.1"/>
    </source>
</evidence>
<keyword evidence="3" id="KW-0862">Zinc</keyword>
<keyword evidence="11" id="KW-1185">Reference proteome</keyword>
<dbReference type="EnsemblMetazoa" id="XM_019904557.1">
    <property type="protein sequence ID" value="XP_019760116.1"/>
    <property type="gene ID" value="LOC109537704"/>
</dbReference>
<reference evidence="10" key="3">
    <citation type="submission" date="2024-08" db="UniProtKB">
        <authorList>
            <consortium name="EnsemblMetazoa"/>
        </authorList>
    </citation>
    <scope>IDENTIFICATION</scope>
</reference>
<dbReference type="GO" id="GO:0009838">
    <property type="term" value="P:abscission"/>
    <property type="evidence" value="ECO:0007669"/>
    <property type="project" value="TreeGrafter"/>
</dbReference>
<dbReference type="EMBL" id="KB740954">
    <property type="protein sequence ID" value="ENN77054.1"/>
    <property type="molecule type" value="Genomic_DNA"/>
</dbReference>
<feature type="compositionally biased region" description="Basic and acidic residues" evidence="5">
    <location>
        <begin position="198"/>
        <end position="209"/>
    </location>
</feature>
<evidence type="ECO:0000256" key="1">
    <source>
        <dbReference type="ARBA" id="ARBA00022723"/>
    </source>
</evidence>
<dbReference type="KEGG" id="dpa:109537704"/>
<dbReference type="GO" id="GO:0044878">
    <property type="term" value="P:mitotic cytokinesis checkpoint signaling"/>
    <property type="evidence" value="ECO:0007669"/>
    <property type="project" value="TreeGrafter"/>
</dbReference>
<dbReference type="GO" id="GO:0030496">
    <property type="term" value="C:midbody"/>
    <property type="evidence" value="ECO:0007669"/>
    <property type="project" value="TreeGrafter"/>
</dbReference>
<dbReference type="InterPro" id="IPR000306">
    <property type="entry name" value="Znf_FYVE"/>
</dbReference>
<dbReference type="Gene3D" id="3.30.40.10">
    <property type="entry name" value="Zinc/RING finger domain, C3HC4 (zinc finger)"/>
    <property type="match status" value="1"/>
</dbReference>
<accession>J3JZG2</accession>
<dbReference type="SUPFAM" id="SSF57845">
    <property type="entry name" value="B-box zinc-binding domain"/>
    <property type="match status" value="1"/>
</dbReference>
<dbReference type="GO" id="GO:0008270">
    <property type="term" value="F:zinc ion binding"/>
    <property type="evidence" value="ECO:0007669"/>
    <property type="project" value="UniProtKB-KW"/>
</dbReference>
<dbReference type="Proteomes" id="UP000019118">
    <property type="component" value="Unassembled WGS sequence"/>
</dbReference>
<reference evidence="11 12" key="2">
    <citation type="journal article" date="2013" name="Genome Biol.">
        <title>Draft genome of the mountain pine beetle, Dendroctonus ponderosae Hopkins, a major forest pest.</title>
        <authorList>
            <person name="Keeling C.I."/>
            <person name="Yuen M.M."/>
            <person name="Liao N.Y."/>
            <person name="Docking T.R."/>
            <person name="Chan S.K."/>
            <person name="Taylor G.A."/>
            <person name="Palmquist D.L."/>
            <person name="Jackman S.D."/>
            <person name="Nguyen A."/>
            <person name="Li M."/>
            <person name="Henderson H."/>
            <person name="Janes J.K."/>
            <person name="Zhao Y."/>
            <person name="Pandoh P."/>
            <person name="Moore R."/>
            <person name="Sperling F.A."/>
            <person name="Huber D.P."/>
            <person name="Birol I."/>
            <person name="Jones S.J."/>
            <person name="Bohlmann J."/>
        </authorList>
    </citation>
    <scope>NUCLEOTIDE SEQUENCE</scope>
</reference>
<evidence type="ECO:0000256" key="2">
    <source>
        <dbReference type="ARBA" id="ARBA00022771"/>
    </source>
</evidence>
<dbReference type="InterPro" id="IPR013083">
    <property type="entry name" value="Znf_RING/FYVE/PHD"/>
</dbReference>
<dbReference type="OMA" id="CYRECHD"/>
<gene>
    <name evidence="10" type="primary">109537704</name>
    <name evidence="9" type="ORF">D910_09454</name>
    <name evidence="8" type="ORF">YQE_06389</name>
</gene>
<dbReference type="OrthoDB" id="5407799at2759"/>
<evidence type="ECO:0000256" key="3">
    <source>
        <dbReference type="ARBA" id="ARBA00022833"/>
    </source>
</evidence>
<dbReference type="GO" id="GO:0032266">
    <property type="term" value="F:phosphatidylinositol-3-phosphate binding"/>
    <property type="evidence" value="ECO:0007669"/>
    <property type="project" value="TreeGrafter"/>
</dbReference>
<sequence length="308" mass="35056">MSCNHCNTKYNFFHKESGCALCGLSLCSKCLQQKCQIPSKGQGEFKVCRTCYAKLNTQSDDKENTLIPPDRFFKRLENLENPAAPPITVYREDPKMSALKNGLSVTDKELVDRLEKLKEKQPLPPSDSELRERLARLKDSPFESSSNATKPLFMPDMRTDQEKADALLEQYTFEQAIGSLHQNHEDLSQRLAALKGEELKSLPKERTSSDSDSENEVERITKRMVAELSLERCPVGGSKMTFPHDDYDDEDYDYVRSSPELPWCVLCNNDATMKCYDCGGDLYCNSCNVEVHKKGGDLDHRVEPYKKK</sequence>
<dbReference type="Pfam" id="PF01363">
    <property type="entry name" value="FYVE"/>
    <property type="match status" value="1"/>
</dbReference>
<dbReference type="Pfam" id="PF22586">
    <property type="entry name" value="ANCHR-like_BBOX"/>
    <property type="match status" value="1"/>
</dbReference>
<evidence type="ECO:0000313" key="11">
    <source>
        <dbReference type="Proteomes" id="UP000019118"/>
    </source>
</evidence>
<dbReference type="EMBL" id="BT128644">
    <property type="protein sequence ID" value="AEE63601.1"/>
    <property type="molecule type" value="mRNA"/>
</dbReference>
<dbReference type="PANTHER" id="PTHR46603">
    <property type="entry name" value="ABSCISSION/NOCUT CHECKPOINT REGULATOR"/>
    <property type="match status" value="1"/>
</dbReference>
<keyword evidence="1" id="KW-0479">Metal-binding</keyword>
<organism evidence="7">
    <name type="scientific">Dendroctonus ponderosae</name>
    <name type="common">Mountain pine beetle</name>
    <dbReference type="NCBI Taxonomy" id="77166"/>
    <lineage>
        <taxon>Eukaryota</taxon>
        <taxon>Metazoa</taxon>
        <taxon>Ecdysozoa</taxon>
        <taxon>Arthropoda</taxon>
        <taxon>Hexapoda</taxon>
        <taxon>Insecta</taxon>
        <taxon>Pterygota</taxon>
        <taxon>Neoptera</taxon>
        <taxon>Endopterygota</taxon>
        <taxon>Coleoptera</taxon>
        <taxon>Polyphaga</taxon>
        <taxon>Cucujiformia</taxon>
        <taxon>Curculionidae</taxon>
        <taxon>Scolytinae</taxon>
        <taxon>Dendroctonus</taxon>
    </lineage>
</organism>
<dbReference type="HOGENOM" id="CLU_043234_2_0_1"/>
<dbReference type="STRING" id="77166.J3JZG2"/>
<evidence type="ECO:0000313" key="7">
    <source>
        <dbReference type="EMBL" id="AEE63601.1"/>
    </source>
</evidence>
<evidence type="ECO:0000313" key="12">
    <source>
        <dbReference type="Proteomes" id="UP000030742"/>
    </source>
</evidence>
<name>J3JZG2_DENPD</name>
<feature type="region of interest" description="Disordered" evidence="5">
    <location>
        <begin position="198"/>
        <end position="218"/>
    </location>
</feature>
<dbReference type="SUPFAM" id="SSF57903">
    <property type="entry name" value="FYVE/PHD zinc finger"/>
    <property type="match status" value="1"/>
</dbReference>
<dbReference type="PROSITE" id="PS50178">
    <property type="entry name" value="ZF_FYVE"/>
    <property type="match status" value="1"/>
</dbReference>
<feature type="domain" description="FYVE-type" evidence="6">
    <location>
        <begin position="1"/>
        <end position="56"/>
    </location>
</feature>
<dbReference type="InterPro" id="IPR011011">
    <property type="entry name" value="Znf_FYVE_PHD"/>
</dbReference>
<evidence type="ECO:0000256" key="4">
    <source>
        <dbReference type="PROSITE-ProRule" id="PRU00091"/>
    </source>
</evidence>
<evidence type="ECO:0000256" key="5">
    <source>
        <dbReference type="SAM" id="MobiDB-lite"/>
    </source>
</evidence>
<keyword evidence="2 4" id="KW-0863">Zinc-finger</keyword>
<dbReference type="GO" id="GO:0005813">
    <property type="term" value="C:centrosome"/>
    <property type="evidence" value="ECO:0007669"/>
    <property type="project" value="TreeGrafter"/>
</dbReference>
<dbReference type="AlphaFoldDB" id="J3JZG2"/>
<evidence type="ECO:0000259" key="6">
    <source>
        <dbReference type="PROSITE" id="PS50178"/>
    </source>
</evidence>
<evidence type="ECO:0000313" key="8">
    <source>
        <dbReference type="EMBL" id="ENN77054.1"/>
    </source>
</evidence>